<proteinExistence type="predicted"/>
<feature type="transmembrane region" description="Helical" evidence="7">
    <location>
        <begin position="414"/>
        <end position="435"/>
    </location>
</feature>
<dbReference type="Proteomes" id="UP000002668">
    <property type="component" value="Genome"/>
</dbReference>
<feature type="transmembrane region" description="Helical" evidence="7">
    <location>
        <begin position="473"/>
        <end position="492"/>
    </location>
</feature>
<dbReference type="GO" id="GO:0016020">
    <property type="term" value="C:membrane"/>
    <property type="evidence" value="ECO:0007669"/>
    <property type="project" value="UniProtKB-SubCell"/>
</dbReference>
<dbReference type="STRING" id="985895.E5A6G8"/>
<evidence type="ECO:0000256" key="4">
    <source>
        <dbReference type="ARBA" id="ARBA00022989"/>
    </source>
</evidence>
<dbReference type="GO" id="GO:0022857">
    <property type="term" value="F:transmembrane transporter activity"/>
    <property type="evidence" value="ECO:0007669"/>
    <property type="project" value="InterPro"/>
</dbReference>
<dbReference type="EMBL" id="FP929135">
    <property type="protein sequence ID" value="CBX99213.1"/>
    <property type="molecule type" value="Genomic_DNA"/>
</dbReference>
<dbReference type="eggNOG" id="KOG2533">
    <property type="taxonomic scope" value="Eukaryota"/>
</dbReference>
<dbReference type="AlphaFoldDB" id="E5A6G8"/>
<feature type="region of interest" description="Disordered" evidence="6">
    <location>
        <begin position="71"/>
        <end position="97"/>
    </location>
</feature>
<organism evidence="9 10">
    <name type="scientific">Leptosphaeria maculans (strain JN3 / isolate v23.1.3 / race Av1-4-5-6-7-8)</name>
    <name type="common">Blackleg fungus</name>
    <name type="synonym">Phoma lingam</name>
    <dbReference type="NCBI Taxonomy" id="985895"/>
    <lineage>
        <taxon>Eukaryota</taxon>
        <taxon>Fungi</taxon>
        <taxon>Dikarya</taxon>
        <taxon>Ascomycota</taxon>
        <taxon>Pezizomycotina</taxon>
        <taxon>Dothideomycetes</taxon>
        <taxon>Pleosporomycetidae</taxon>
        <taxon>Pleosporales</taxon>
        <taxon>Pleosporineae</taxon>
        <taxon>Leptosphaeriaceae</taxon>
        <taxon>Plenodomus</taxon>
        <taxon>Plenodomus lingam/Leptosphaeria maculans species complex</taxon>
    </lineage>
</organism>
<keyword evidence="5 7" id="KW-0472">Membrane</keyword>
<dbReference type="FunFam" id="1.20.1250.20:FF:000057">
    <property type="entry name" value="MFS general substrate transporter"/>
    <property type="match status" value="1"/>
</dbReference>
<feature type="transmembrane region" description="Helical" evidence="7">
    <location>
        <begin position="341"/>
        <end position="369"/>
    </location>
</feature>
<dbReference type="InterPro" id="IPR011701">
    <property type="entry name" value="MFS"/>
</dbReference>
<feature type="transmembrane region" description="Helical" evidence="7">
    <location>
        <begin position="389"/>
        <end position="407"/>
    </location>
</feature>
<dbReference type="InterPro" id="IPR036259">
    <property type="entry name" value="MFS_trans_sf"/>
</dbReference>
<comment type="subcellular location">
    <subcellularLocation>
        <location evidence="1">Membrane</location>
        <topology evidence="1">Multi-pass membrane protein</topology>
    </subcellularLocation>
</comment>
<feature type="domain" description="Major facilitator superfamily (MFS) profile" evidence="8">
    <location>
        <begin position="116"/>
        <end position="537"/>
    </location>
</feature>
<evidence type="ECO:0000313" key="9">
    <source>
        <dbReference type="EMBL" id="CBX99213.1"/>
    </source>
</evidence>
<feature type="compositionally biased region" description="Basic and acidic residues" evidence="6">
    <location>
        <begin position="73"/>
        <end position="97"/>
    </location>
</feature>
<dbReference type="VEuPathDB" id="FungiDB:LEMA_P084520.1"/>
<dbReference type="Pfam" id="PF07690">
    <property type="entry name" value="MFS_1"/>
    <property type="match status" value="1"/>
</dbReference>
<dbReference type="OrthoDB" id="2962993at2759"/>
<feature type="transmembrane region" description="Helical" evidence="7">
    <location>
        <begin position="504"/>
        <end position="529"/>
    </location>
</feature>
<keyword evidence="4 7" id="KW-1133">Transmembrane helix</keyword>
<keyword evidence="10" id="KW-1185">Reference proteome</keyword>
<name>E5A6G8_LEPMJ</name>
<evidence type="ECO:0000259" key="8">
    <source>
        <dbReference type="PROSITE" id="PS50850"/>
    </source>
</evidence>
<keyword evidence="2" id="KW-0813">Transport</keyword>
<accession>E5A6G8</accession>
<dbReference type="PROSITE" id="PS50850">
    <property type="entry name" value="MFS"/>
    <property type="match status" value="1"/>
</dbReference>
<feature type="transmembrane region" description="Helical" evidence="7">
    <location>
        <begin position="182"/>
        <end position="201"/>
    </location>
</feature>
<dbReference type="FunFam" id="1.20.1250.20:FF:001333">
    <property type="entry name" value="Uncharacterized protein"/>
    <property type="match status" value="1"/>
</dbReference>
<feature type="transmembrane region" description="Helical" evidence="7">
    <location>
        <begin position="441"/>
        <end position="461"/>
    </location>
</feature>
<dbReference type="OMA" id="WTLLDYP"/>
<dbReference type="HOGENOM" id="CLU_001265_0_6_1"/>
<feature type="transmembrane region" description="Helical" evidence="7">
    <location>
        <begin position="207"/>
        <end position="230"/>
    </location>
</feature>
<feature type="transmembrane region" description="Helical" evidence="7">
    <location>
        <begin position="275"/>
        <end position="299"/>
    </location>
</feature>
<gene>
    <name evidence="9" type="ORF">LEMA_P084520.1</name>
</gene>
<dbReference type="InterPro" id="IPR020846">
    <property type="entry name" value="MFS_dom"/>
</dbReference>
<reference evidence="10" key="1">
    <citation type="journal article" date="2011" name="Nat. Commun.">
        <title>Effector diversification within compartments of the Leptosphaeria maculans genome affected by Repeat-Induced Point mutations.</title>
        <authorList>
            <person name="Rouxel T."/>
            <person name="Grandaubert J."/>
            <person name="Hane J.K."/>
            <person name="Hoede C."/>
            <person name="van de Wouw A.P."/>
            <person name="Couloux A."/>
            <person name="Dominguez V."/>
            <person name="Anthouard V."/>
            <person name="Bally P."/>
            <person name="Bourras S."/>
            <person name="Cozijnsen A.J."/>
            <person name="Ciuffetti L.M."/>
            <person name="Degrave A."/>
            <person name="Dilmaghani A."/>
            <person name="Duret L."/>
            <person name="Fudal I."/>
            <person name="Goodwin S.B."/>
            <person name="Gout L."/>
            <person name="Glaser N."/>
            <person name="Linglin J."/>
            <person name="Kema G.H.J."/>
            <person name="Lapalu N."/>
            <person name="Lawrence C.B."/>
            <person name="May K."/>
            <person name="Meyer M."/>
            <person name="Ollivier B."/>
            <person name="Poulain J."/>
            <person name="Schoch C.L."/>
            <person name="Simon A."/>
            <person name="Spatafora J.W."/>
            <person name="Stachowiak A."/>
            <person name="Turgeon B.G."/>
            <person name="Tyler B.M."/>
            <person name="Vincent D."/>
            <person name="Weissenbach J."/>
            <person name="Amselem J."/>
            <person name="Quesneville H."/>
            <person name="Oliver R.P."/>
            <person name="Wincker P."/>
            <person name="Balesdent M.-H."/>
            <person name="Howlett B.J."/>
        </authorList>
    </citation>
    <scope>NUCLEOTIDE SEQUENCE [LARGE SCALE GENOMIC DNA]</scope>
    <source>
        <strain evidence="10">JN3 / isolate v23.1.3 / race Av1-4-5-6-7-8</strain>
    </source>
</reference>
<dbReference type="PANTHER" id="PTHR43791:SF38">
    <property type="entry name" value="MAJOR FACILITATOR SUPERFAMILY (MFS) PROFILE DOMAIN-CONTAINING PROTEIN"/>
    <property type="match status" value="1"/>
</dbReference>
<sequence length="538" mass="58477">MIRPAFNGFILVFAIVVIRNMDGPFLVGNPQVLFSQIAKTATMLAIDAIIDVVGASLCSFCTSQILNTSMADPKSDEKHGGVEVDRHSDGQCHDSDAGFTKSAEEKALVRKIDWFLMPTIWLLYMLAYMDRSNIGNARIAGMEDDLSLTDSQYSLAINMFQVSFITCSVPSNMILARVRPSIYIPTIMFLWGIVVAAMAAIKKPSHLWGLRVALGALEAGFAPAVFQIFSTWYRKSEQSKRFMVFWSAGILGNAFGGILAGTVTGGLDGAHGIPGWRWLFLVEGVITCGCALLAPLVLLDYPATDSKFTPEQRALAVSRQESDGLNTNLDGGRRIGVWKALLLALITPAYWIIYIGFMTVDGSFSIGYFYPTLVQGLGYSSTTAQFMTAPLYVCALPAAIILSILGDRSPNRRGFYLGGAMGLAAVFSAITAGVTGFTARYVLLVFLNMGLYCTIPLVLSFSTSSLGAVEPEVRAVALAWMSALGNLAQVYNSYVWPDRDAPRYLTGFCTYAALMLVGASLYTAGAIYFRRKPLQARR</sequence>
<evidence type="ECO:0000256" key="5">
    <source>
        <dbReference type="ARBA" id="ARBA00023136"/>
    </source>
</evidence>
<dbReference type="InParanoid" id="E5A6G8"/>
<evidence type="ECO:0000256" key="2">
    <source>
        <dbReference type="ARBA" id="ARBA00022448"/>
    </source>
</evidence>
<feature type="transmembrane region" description="Helical" evidence="7">
    <location>
        <begin position="242"/>
        <end position="263"/>
    </location>
</feature>
<evidence type="ECO:0000256" key="7">
    <source>
        <dbReference type="SAM" id="Phobius"/>
    </source>
</evidence>
<protein>
    <submittedName>
        <fullName evidence="9">Similar to MFS transporter</fullName>
    </submittedName>
</protein>
<evidence type="ECO:0000313" key="10">
    <source>
        <dbReference type="Proteomes" id="UP000002668"/>
    </source>
</evidence>
<dbReference type="PANTHER" id="PTHR43791">
    <property type="entry name" value="PERMEASE-RELATED"/>
    <property type="match status" value="1"/>
</dbReference>
<keyword evidence="3 7" id="KW-0812">Transmembrane</keyword>
<evidence type="ECO:0000256" key="3">
    <source>
        <dbReference type="ARBA" id="ARBA00022692"/>
    </source>
</evidence>
<evidence type="ECO:0000256" key="1">
    <source>
        <dbReference type="ARBA" id="ARBA00004141"/>
    </source>
</evidence>
<dbReference type="Gene3D" id="1.20.1250.20">
    <property type="entry name" value="MFS general substrate transporter like domains"/>
    <property type="match status" value="2"/>
</dbReference>
<dbReference type="SUPFAM" id="SSF103473">
    <property type="entry name" value="MFS general substrate transporter"/>
    <property type="match status" value="1"/>
</dbReference>
<evidence type="ECO:0000256" key="6">
    <source>
        <dbReference type="SAM" id="MobiDB-lite"/>
    </source>
</evidence>